<evidence type="ECO:0000256" key="3">
    <source>
        <dbReference type="ARBA" id="ARBA00022692"/>
    </source>
</evidence>
<dbReference type="RefSeq" id="WP_145056520.1">
    <property type="nucleotide sequence ID" value="NZ_CP036433.1"/>
</dbReference>
<evidence type="ECO:0000313" key="7">
    <source>
        <dbReference type="EMBL" id="QDU97765.1"/>
    </source>
</evidence>
<feature type="transmembrane region" description="Helical" evidence="6">
    <location>
        <begin position="157"/>
        <end position="180"/>
    </location>
</feature>
<evidence type="ECO:0000256" key="1">
    <source>
        <dbReference type="ARBA" id="ARBA00004141"/>
    </source>
</evidence>
<dbReference type="Pfam" id="PF01027">
    <property type="entry name" value="Bax1-I"/>
    <property type="match status" value="1"/>
</dbReference>
<comment type="subcellular location">
    <subcellularLocation>
        <location evidence="1">Membrane</location>
        <topology evidence="1">Multi-pass membrane protein</topology>
    </subcellularLocation>
</comment>
<keyword evidence="4 6" id="KW-1133">Transmembrane helix</keyword>
<keyword evidence="5 6" id="KW-0472">Membrane</keyword>
<keyword evidence="3 6" id="KW-0812">Transmembrane</keyword>
<dbReference type="EMBL" id="CP036433">
    <property type="protein sequence ID" value="QDU97765.1"/>
    <property type="molecule type" value="Genomic_DNA"/>
</dbReference>
<accession>A0A518E0Z6</accession>
<reference evidence="7 8" key="1">
    <citation type="submission" date="2019-02" db="EMBL/GenBank/DDBJ databases">
        <title>Deep-cultivation of Planctomycetes and their phenomic and genomic characterization uncovers novel biology.</title>
        <authorList>
            <person name="Wiegand S."/>
            <person name="Jogler M."/>
            <person name="Boedeker C."/>
            <person name="Pinto D."/>
            <person name="Vollmers J."/>
            <person name="Rivas-Marin E."/>
            <person name="Kohn T."/>
            <person name="Peeters S.H."/>
            <person name="Heuer A."/>
            <person name="Rast P."/>
            <person name="Oberbeckmann S."/>
            <person name="Bunk B."/>
            <person name="Jeske O."/>
            <person name="Meyerdierks A."/>
            <person name="Storesund J.E."/>
            <person name="Kallscheuer N."/>
            <person name="Luecker S."/>
            <person name="Lage O.M."/>
            <person name="Pohl T."/>
            <person name="Merkel B.J."/>
            <person name="Hornburger P."/>
            <person name="Mueller R.-W."/>
            <person name="Bruemmer F."/>
            <person name="Labrenz M."/>
            <person name="Spormann A.M."/>
            <person name="Op den Camp H."/>
            <person name="Overmann J."/>
            <person name="Amann R."/>
            <person name="Jetten M.S.M."/>
            <person name="Mascher T."/>
            <person name="Medema M.H."/>
            <person name="Devos D.P."/>
            <person name="Kaster A.-K."/>
            <person name="Ovreas L."/>
            <person name="Rohde M."/>
            <person name="Galperin M.Y."/>
            <person name="Jogler C."/>
        </authorList>
    </citation>
    <scope>NUCLEOTIDE SEQUENCE [LARGE SCALE GENOMIC DNA]</scope>
    <source>
        <strain evidence="7 8">Pla85_3_4</strain>
    </source>
</reference>
<evidence type="ECO:0000256" key="2">
    <source>
        <dbReference type="ARBA" id="ARBA00010350"/>
    </source>
</evidence>
<dbReference type="PANTHER" id="PTHR23291">
    <property type="entry name" value="BAX INHIBITOR-RELATED"/>
    <property type="match status" value="1"/>
</dbReference>
<dbReference type="AlphaFoldDB" id="A0A518E0Z6"/>
<evidence type="ECO:0000313" key="8">
    <source>
        <dbReference type="Proteomes" id="UP000317648"/>
    </source>
</evidence>
<dbReference type="InterPro" id="IPR006214">
    <property type="entry name" value="Bax_inhibitor_1-related"/>
</dbReference>
<dbReference type="GO" id="GO:0005886">
    <property type="term" value="C:plasma membrane"/>
    <property type="evidence" value="ECO:0007669"/>
    <property type="project" value="TreeGrafter"/>
</dbReference>
<name>A0A518E0Z6_9BACT</name>
<evidence type="ECO:0000256" key="5">
    <source>
        <dbReference type="ARBA" id="ARBA00023136"/>
    </source>
</evidence>
<proteinExistence type="inferred from homology"/>
<protein>
    <submittedName>
        <fullName evidence="7">Inhibitor of apoptosis-promoting Bax1</fullName>
    </submittedName>
</protein>
<dbReference type="Proteomes" id="UP000317648">
    <property type="component" value="Chromosome"/>
</dbReference>
<comment type="similarity">
    <text evidence="2 6">Belongs to the BI1 family.</text>
</comment>
<feature type="transmembrane region" description="Helical" evidence="6">
    <location>
        <begin position="34"/>
        <end position="55"/>
    </location>
</feature>
<evidence type="ECO:0000256" key="4">
    <source>
        <dbReference type="ARBA" id="ARBA00022989"/>
    </source>
</evidence>
<feature type="transmembrane region" description="Helical" evidence="6">
    <location>
        <begin position="99"/>
        <end position="121"/>
    </location>
</feature>
<feature type="transmembrane region" description="Helical" evidence="6">
    <location>
        <begin position="133"/>
        <end position="151"/>
    </location>
</feature>
<evidence type="ECO:0000256" key="6">
    <source>
        <dbReference type="RuleBase" id="RU004379"/>
    </source>
</evidence>
<feature type="transmembrane region" description="Helical" evidence="6">
    <location>
        <begin position="187"/>
        <end position="206"/>
    </location>
</feature>
<dbReference type="PANTHER" id="PTHR23291:SF50">
    <property type="entry name" value="PROTEIN LIFEGUARD 4"/>
    <property type="match status" value="1"/>
</dbReference>
<sequence length="247" mass="26749">MSYGQNPYSSSYSMGMDAASAAVSERVGFIRRTYLHLALAMLGFVGIEMLIFAMVPQETLLMVSRTAMSGWNWLFVIGGFMVVSWLAQSWANSGASKTMQYAGLSLFVGAEAIIFLPLLAIAHTHFPGTIGSAAVMTLTIFGGLTAFTWLTNADFSFLRGALVIGGFGAIGFIICAIFFGAAFGGSVISIGFSCFMIVLMSGYILYETSNILHHYQTDQHVAAALALFSSVATLFWYVLRLFMSMRD</sequence>
<gene>
    <name evidence="7" type="ORF">Pla8534_56210</name>
</gene>
<dbReference type="KEGG" id="lcre:Pla8534_56210"/>
<feature type="transmembrane region" description="Helical" evidence="6">
    <location>
        <begin position="221"/>
        <end position="239"/>
    </location>
</feature>
<keyword evidence="8" id="KW-1185">Reference proteome</keyword>
<dbReference type="OrthoDB" id="5177430at2"/>
<feature type="transmembrane region" description="Helical" evidence="6">
    <location>
        <begin position="67"/>
        <end position="87"/>
    </location>
</feature>
<organism evidence="7 8">
    <name type="scientific">Lignipirellula cremea</name>
    <dbReference type="NCBI Taxonomy" id="2528010"/>
    <lineage>
        <taxon>Bacteria</taxon>
        <taxon>Pseudomonadati</taxon>
        <taxon>Planctomycetota</taxon>
        <taxon>Planctomycetia</taxon>
        <taxon>Pirellulales</taxon>
        <taxon>Pirellulaceae</taxon>
        <taxon>Lignipirellula</taxon>
    </lineage>
</organism>